<evidence type="ECO:0000313" key="2">
    <source>
        <dbReference type="Proteomes" id="UP000318943"/>
    </source>
</evidence>
<dbReference type="Proteomes" id="UP000318943">
    <property type="component" value="Unassembled WGS sequence"/>
</dbReference>
<keyword evidence="2" id="KW-1185">Reference proteome</keyword>
<sequence length="238" mass="25754">MSGGYRAVSGLAVLHPYFAAGWPPALRLQADAGTAALMTRLDLRLRGDARRFVIMADGTGLDGLWRLRDEWPAQGLSFAAHSPDPLWAYYTDVRRLAGTGTLRLAFALADAAHDSQAAWLAAAPVNHVVTLPVRETIWKYVMVGEWGADLGVADVDGAVTFNAPESEQLPDGTMVTVIRSAVPLALAERPRQRFVLQRGTAGDMRVLVPRLPLASPAALRREMVGGLLCDVSEIFVNR</sequence>
<organism evidence="1 2">
    <name type="scientific">Cupriavidus campinensis</name>
    <dbReference type="NCBI Taxonomy" id="151783"/>
    <lineage>
        <taxon>Bacteria</taxon>
        <taxon>Pseudomonadati</taxon>
        <taxon>Pseudomonadota</taxon>
        <taxon>Betaproteobacteria</taxon>
        <taxon>Burkholderiales</taxon>
        <taxon>Burkholderiaceae</taxon>
        <taxon>Cupriavidus</taxon>
    </lineage>
</organism>
<gene>
    <name evidence="1" type="ORF">FGG12_00845</name>
</gene>
<proteinExistence type="predicted"/>
<dbReference type="EMBL" id="VCIZ01000001">
    <property type="protein sequence ID" value="TSP14243.1"/>
    <property type="molecule type" value="Genomic_DNA"/>
</dbReference>
<dbReference type="RefSeq" id="WP_144195257.1">
    <property type="nucleotide sequence ID" value="NZ_CAJPVH010000076.1"/>
</dbReference>
<comment type="caution">
    <text evidence="1">The sequence shown here is derived from an EMBL/GenBank/DDBJ whole genome shotgun (WGS) entry which is preliminary data.</text>
</comment>
<reference evidence="1 2" key="1">
    <citation type="submission" date="2019-05" db="EMBL/GenBank/DDBJ databases">
        <title>Whole genome sequence analysis of Cupriavidus campinensis S14E4C strain.</title>
        <authorList>
            <person name="Abbaszade G."/>
            <person name="Szabo A."/>
            <person name="Toumi M."/>
            <person name="Toth E."/>
        </authorList>
    </citation>
    <scope>NUCLEOTIDE SEQUENCE [LARGE SCALE GENOMIC DNA]</scope>
    <source>
        <strain evidence="1 2">S14E4C</strain>
    </source>
</reference>
<accession>A0ABY3EUI0</accession>
<evidence type="ECO:0000313" key="1">
    <source>
        <dbReference type="EMBL" id="TSP14243.1"/>
    </source>
</evidence>
<protein>
    <submittedName>
        <fullName evidence="1">Uncharacterized protein</fullName>
    </submittedName>
</protein>
<name>A0ABY3EUI0_9BURK</name>